<proteinExistence type="predicted"/>
<dbReference type="PANTHER" id="PTHR35870:SF6">
    <property type="entry name" value="MGS207 PROTEIN"/>
    <property type="match status" value="1"/>
</dbReference>
<evidence type="ECO:0000313" key="3">
    <source>
        <dbReference type="Proteomes" id="UP000288859"/>
    </source>
</evidence>
<keyword evidence="1" id="KW-0560">Oxidoreductase</keyword>
<evidence type="ECO:0008006" key="4">
    <source>
        <dbReference type="Google" id="ProtNLM"/>
    </source>
</evidence>
<evidence type="ECO:0000256" key="1">
    <source>
        <dbReference type="ARBA" id="ARBA00023002"/>
    </source>
</evidence>
<evidence type="ECO:0000313" key="2">
    <source>
        <dbReference type="EMBL" id="RVX68369.1"/>
    </source>
</evidence>
<dbReference type="EMBL" id="NAJM01000038">
    <property type="protein sequence ID" value="RVX68369.1"/>
    <property type="molecule type" value="Genomic_DNA"/>
</dbReference>
<dbReference type="VEuPathDB" id="FungiDB:PV10_06730"/>
<comment type="caution">
    <text evidence="2">The sequence shown here is derived from an EMBL/GenBank/DDBJ whole genome shotgun (WGS) entry which is preliminary data.</text>
</comment>
<reference evidence="2 3" key="1">
    <citation type="submission" date="2017-03" db="EMBL/GenBank/DDBJ databases">
        <title>Genomes of endolithic fungi from Antarctica.</title>
        <authorList>
            <person name="Coleine C."/>
            <person name="Masonjones S."/>
            <person name="Stajich J.E."/>
        </authorList>
    </citation>
    <scope>NUCLEOTIDE SEQUENCE [LARGE SCALE GENOMIC DNA]</scope>
    <source>
        <strain evidence="2 3">CCFEE 6314</strain>
    </source>
</reference>
<dbReference type="PANTHER" id="PTHR35870">
    <property type="entry name" value="PROTEIN, PUTATIVE (AFU_ORTHOLOGUE AFUA_5G03330)-RELATED"/>
    <property type="match status" value="1"/>
</dbReference>
<name>A0A438MX85_EXOME</name>
<organism evidence="2 3">
    <name type="scientific">Exophiala mesophila</name>
    <name type="common">Black yeast-like fungus</name>
    <dbReference type="NCBI Taxonomy" id="212818"/>
    <lineage>
        <taxon>Eukaryota</taxon>
        <taxon>Fungi</taxon>
        <taxon>Dikarya</taxon>
        <taxon>Ascomycota</taxon>
        <taxon>Pezizomycotina</taxon>
        <taxon>Eurotiomycetes</taxon>
        <taxon>Chaetothyriomycetidae</taxon>
        <taxon>Chaetothyriales</taxon>
        <taxon>Herpotrichiellaceae</taxon>
        <taxon>Exophiala</taxon>
    </lineage>
</organism>
<dbReference type="GO" id="GO:0016491">
    <property type="term" value="F:oxidoreductase activity"/>
    <property type="evidence" value="ECO:0007669"/>
    <property type="project" value="UniProtKB-KW"/>
</dbReference>
<dbReference type="OrthoDB" id="10265971at2759"/>
<dbReference type="Proteomes" id="UP000288859">
    <property type="component" value="Unassembled WGS sequence"/>
</dbReference>
<dbReference type="AlphaFoldDB" id="A0A438MX85"/>
<dbReference type="Pfam" id="PF14027">
    <property type="entry name" value="Questin_oxidase"/>
    <property type="match status" value="1"/>
</dbReference>
<protein>
    <recommendedName>
        <fullName evidence="4">Apoptosis regulator Bcl-2 family BH4 domain-containing protein</fullName>
    </recommendedName>
</protein>
<accession>A0A438MX85</accession>
<gene>
    <name evidence="2" type="ORF">B0A52_07369</name>
</gene>
<sequence>MFSSFFPSSLPKLSFSRGWSAGAVNIPAVEIHDVEVLSDKRGRRLKHLLRLNHATFSILYNHLRFHNHTPHLLGSAYLLGGDADHLNSVYEDAATNEGHDHWEDAPSEIALHDYRDFLGKRDYQRAWVDFFEDQLVLHGYDWKQVVSKFLFDRGTKGSDTEWPMFNALTSGLGHPLIHLGYAYELNSREVGMEALGLVATCYDPKLAKILETKIPQYSQQQITKSHVKPTTDLFSILLKVHDDTRFDGMFDRPGGENLSHLLGDESLVSILVEYWSSWQITDPTKDFAQSQNLAIALLIASASSVGGHGFDFFLVHLLTTSHAVRILIPVIEPQYHVLLVREWFLITLAIYIAQSRPEIKTSNITEYDVKGRDWEFVTTKAIRGPHKFDAHFVKACRAIKEAEKVWGETDDQYYLKAAVKFASEFDGWGGFGAEDEEAEREKTVKGG</sequence>
<dbReference type="InterPro" id="IPR025337">
    <property type="entry name" value="Questin_oxidase-like"/>
</dbReference>